<dbReference type="PANTHER" id="PTHR46077">
    <property type="entry name" value="E3 UBIQUITIN-PROTEIN LIGASE TOPORS"/>
    <property type="match status" value="1"/>
</dbReference>
<feature type="compositionally biased region" description="Low complexity" evidence="10">
    <location>
        <begin position="83"/>
        <end position="94"/>
    </location>
</feature>
<feature type="non-terminal residue" evidence="12">
    <location>
        <position position="337"/>
    </location>
</feature>
<dbReference type="GO" id="GO:0000209">
    <property type="term" value="P:protein polyubiquitination"/>
    <property type="evidence" value="ECO:0007669"/>
    <property type="project" value="TreeGrafter"/>
</dbReference>
<keyword evidence="13" id="KW-1185">Reference proteome</keyword>
<reference evidence="12 13" key="1">
    <citation type="submission" date="2019-09" db="EMBL/GenBank/DDBJ databases">
        <title>Bird 10,000 Genomes (B10K) Project - Family phase.</title>
        <authorList>
            <person name="Zhang G."/>
        </authorList>
    </citation>
    <scope>NUCLEOTIDE SEQUENCE [LARGE SCALE GENOMIC DNA]</scope>
    <source>
        <strain evidence="12">B10K-DU-001-39</strain>
        <tissue evidence="12">Muscle</tissue>
    </source>
</reference>
<dbReference type="InterPro" id="IPR013083">
    <property type="entry name" value="Znf_RING/FYVE/PHD"/>
</dbReference>
<dbReference type="Pfam" id="PF13639">
    <property type="entry name" value="zf-RING_2"/>
    <property type="match status" value="1"/>
</dbReference>
<name>A0A7L0WWT5_ALELA</name>
<feature type="non-terminal residue" evidence="12">
    <location>
        <position position="1"/>
    </location>
</feature>
<evidence type="ECO:0000256" key="4">
    <source>
        <dbReference type="ARBA" id="ARBA00022723"/>
    </source>
</evidence>
<feature type="region of interest" description="Disordered" evidence="10">
    <location>
        <begin position="78"/>
        <end position="106"/>
    </location>
</feature>
<dbReference type="GO" id="GO:0008270">
    <property type="term" value="F:zinc ion binding"/>
    <property type="evidence" value="ECO:0007669"/>
    <property type="project" value="UniProtKB-KW"/>
</dbReference>
<evidence type="ECO:0000256" key="6">
    <source>
        <dbReference type="ARBA" id="ARBA00022833"/>
    </source>
</evidence>
<dbReference type="PROSITE" id="PS50089">
    <property type="entry name" value="ZF_RING_2"/>
    <property type="match status" value="1"/>
</dbReference>
<keyword evidence="7" id="KW-0805">Transcription regulation</keyword>
<evidence type="ECO:0000313" key="13">
    <source>
        <dbReference type="Proteomes" id="UP000562322"/>
    </source>
</evidence>
<dbReference type="SMART" id="SM00184">
    <property type="entry name" value="RING"/>
    <property type="match status" value="1"/>
</dbReference>
<evidence type="ECO:0000313" key="12">
    <source>
        <dbReference type="EMBL" id="NXL95640.1"/>
    </source>
</evidence>
<evidence type="ECO:0000256" key="8">
    <source>
        <dbReference type="ARBA" id="ARBA00023163"/>
    </source>
</evidence>
<comment type="catalytic activity">
    <reaction evidence="1">
        <text>S-ubiquitinyl-[E2 ubiquitin-conjugating enzyme]-L-cysteine + [acceptor protein]-L-lysine = [E2 ubiquitin-conjugating enzyme]-L-cysteine + N(6)-ubiquitinyl-[acceptor protein]-L-lysine.</text>
        <dbReference type="EC" id="2.3.2.27"/>
    </reaction>
</comment>
<feature type="compositionally biased region" description="Polar residues" evidence="10">
    <location>
        <begin position="295"/>
        <end position="312"/>
    </location>
</feature>
<dbReference type="Proteomes" id="UP000562322">
    <property type="component" value="Unassembled WGS sequence"/>
</dbReference>
<organism evidence="12 13">
    <name type="scientific">Alectura lathami</name>
    <name type="common">Australian brush turkey</name>
    <dbReference type="NCBI Taxonomy" id="81907"/>
    <lineage>
        <taxon>Eukaryota</taxon>
        <taxon>Metazoa</taxon>
        <taxon>Chordata</taxon>
        <taxon>Craniata</taxon>
        <taxon>Vertebrata</taxon>
        <taxon>Euteleostomi</taxon>
        <taxon>Archelosauria</taxon>
        <taxon>Archosauria</taxon>
        <taxon>Dinosauria</taxon>
        <taxon>Saurischia</taxon>
        <taxon>Theropoda</taxon>
        <taxon>Coelurosauria</taxon>
        <taxon>Aves</taxon>
        <taxon>Neognathae</taxon>
        <taxon>Galloanserae</taxon>
        <taxon>Galliformes</taxon>
        <taxon>Megapodiidae</taxon>
        <taxon>Alectura</taxon>
    </lineage>
</organism>
<feature type="compositionally biased region" description="Polar residues" evidence="10">
    <location>
        <begin position="228"/>
        <end position="241"/>
    </location>
</feature>
<dbReference type="Gene3D" id="3.30.40.10">
    <property type="entry name" value="Zinc/RING finger domain, C3HC4 (zinc finger)"/>
    <property type="match status" value="1"/>
</dbReference>
<dbReference type="GO" id="GO:0006513">
    <property type="term" value="P:protein monoubiquitination"/>
    <property type="evidence" value="ECO:0007669"/>
    <property type="project" value="TreeGrafter"/>
</dbReference>
<evidence type="ECO:0000256" key="2">
    <source>
        <dbReference type="ARBA" id="ARBA00012483"/>
    </source>
</evidence>
<evidence type="ECO:0000256" key="9">
    <source>
        <dbReference type="PROSITE-ProRule" id="PRU00175"/>
    </source>
</evidence>
<dbReference type="GO" id="GO:0016874">
    <property type="term" value="F:ligase activity"/>
    <property type="evidence" value="ECO:0007669"/>
    <property type="project" value="UniProtKB-KW"/>
</dbReference>
<keyword evidence="6" id="KW-0862">Zinc</keyword>
<protein>
    <recommendedName>
        <fullName evidence="2">RING-type E3 ubiquitin transferase</fullName>
        <ecNumber evidence="2">2.3.2.27</ecNumber>
    </recommendedName>
</protein>
<feature type="region of interest" description="Disordered" evidence="10">
    <location>
        <begin position="218"/>
        <end position="337"/>
    </location>
</feature>
<evidence type="ECO:0000256" key="1">
    <source>
        <dbReference type="ARBA" id="ARBA00000900"/>
    </source>
</evidence>
<dbReference type="PROSITE" id="PS00518">
    <property type="entry name" value="ZF_RING_1"/>
    <property type="match status" value="1"/>
</dbReference>
<comment type="caution">
    <text evidence="12">The sequence shown here is derived from an EMBL/GenBank/DDBJ whole genome shotgun (WGS) entry which is preliminary data.</text>
</comment>
<dbReference type="PANTHER" id="PTHR46077:SF1">
    <property type="entry name" value="TOP1 BINDING ARGININE_SERINE RICH PROTEIN, E3 UBIQUITIN LIGASE"/>
    <property type="match status" value="1"/>
</dbReference>
<dbReference type="InterPro" id="IPR017907">
    <property type="entry name" value="Znf_RING_CS"/>
</dbReference>
<dbReference type="InterPro" id="IPR001841">
    <property type="entry name" value="Znf_RING"/>
</dbReference>
<evidence type="ECO:0000256" key="3">
    <source>
        <dbReference type="ARBA" id="ARBA00022679"/>
    </source>
</evidence>
<keyword evidence="5 9" id="KW-0863">Zinc-finger</keyword>
<keyword evidence="12" id="KW-0436">Ligase</keyword>
<dbReference type="GO" id="GO:0061630">
    <property type="term" value="F:ubiquitin protein ligase activity"/>
    <property type="evidence" value="ECO:0007669"/>
    <property type="project" value="UniProtKB-EC"/>
</dbReference>
<dbReference type="SUPFAM" id="SSF57850">
    <property type="entry name" value="RING/U-box"/>
    <property type="match status" value="1"/>
</dbReference>
<keyword evidence="3" id="KW-0808">Transferase</keyword>
<keyword evidence="8" id="KW-0804">Transcription</keyword>
<feature type="domain" description="RING-type" evidence="11">
    <location>
        <begin position="9"/>
        <end position="48"/>
    </location>
</feature>
<evidence type="ECO:0000256" key="5">
    <source>
        <dbReference type="ARBA" id="ARBA00022771"/>
    </source>
</evidence>
<dbReference type="EC" id="2.3.2.27" evidence="2"/>
<evidence type="ECO:0000259" key="11">
    <source>
        <dbReference type="PROSITE" id="PS50089"/>
    </source>
</evidence>
<keyword evidence="4" id="KW-0479">Metal-binding</keyword>
<accession>A0A7L0WWT5</accession>
<dbReference type="EMBL" id="VXAV01011771">
    <property type="protein sequence ID" value="NXL95640.1"/>
    <property type="molecule type" value="Genomic_DNA"/>
</dbReference>
<dbReference type="OrthoDB" id="9119936at2759"/>
<evidence type="ECO:0000256" key="10">
    <source>
        <dbReference type="SAM" id="MobiDB-lite"/>
    </source>
</evidence>
<sequence>MSTAEEQTCPICRDARQDIARVTPCNHMFCVGCIQRWARLRSSCPLCRTEMTTIKVSVWGDEHFMECVVSPPAVPVPAGFRSGPGPDGTAAAAPSRVPQPPEHRDVEPEVGERVGGLLPEQWAAVFREHRYILDTVLPWLRQQLTCIPGLRRWQLTALEVRFLVILCEMGLDREVTIDLVQPLLAFDVAPLIDLIFQVIVNCCGQQARRLLGLEDDGAAGGQEDSPAAASTQGTFATSATPSGRPAGPDLDELPGTSSGTLRRGASELRAAPSPGEQEPSHEKPGLEAAGPAAQGCSSRSTPRQGSKRSSGGTRRCKKRKAGSTQDAPRPCKRTPPR</sequence>
<gene>
    <name evidence="12" type="primary">Topors_2</name>
    <name evidence="12" type="ORF">ALELAT_R04841</name>
</gene>
<evidence type="ECO:0000256" key="7">
    <source>
        <dbReference type="ARBA" id="ARBA00023015"/>
    </source>
</evidence>
<dbReference type="AlphaFoldDB" id="A0A7L0WWT5"/>
<proteinExistence type="predicted"/>